<feature type="region of interest" description="Disordered" evidence="1">
    <location>
        <begin position="151"/>
        <end position="173"/>
    </location>
</feature>
<evidence type="ECO:0000256" key="1">
    <source>
        <dbReference type="SAM" id="MobiDB-lite"/>
    </source>
</evidence>
<evidence type="ECO:0000313" key="2">
    <source>
        <dbReference type="EMBL" id="KAK9808779.1"/>
    </source>
</evidence>
<accession>A0AAW1PGY2</accession>
<gene>
    <name evidence="2" type="ORF">WJX72_003526</name>
</gene>
<feature type="compositionally biased region" description="Basic residues" evidence="1">
    <location>
        <begin position="433"/>
        <end position="442"/>
    </location>
</feature>
<reference evidence="2 3" key="1">
    <citation type="journal article" date="2024" name="Nat. Commun.">
        <title>Phylogenomics reveals the evolutionary origins of lichenization in chlorophyte algae.</title>
        <authorList>
            <person name="Puginier C."/>
            <person name="Libourel C."/>
            <person name="Otte J."/>
            <person name="Skaloud P."/>
            <person name="Haon M."/>
            <person name="Grisel S."/>
            <person name="Petersen M."/>
            <person name="Berrin J.G."/>
            <person name="Delaux P.M."/>
            <person name="Dal Grande F."/>
            <person name="Keller J."/>
        </authorList>
    </citation>
    <scope>NUCLEOTIDE SEQUENCE [LARGE SCALE GENOMIC DNA]</scope>
    <source>
        <strain evidence="2 3">SAG 2043</strain>
    </source>
</reference>
<name>A0AAW1PGY2_9CHLO</name>
<dbReference type="EMBL" id="JALJOR010000011">
    <property type="protein sequence ID" value="KAK9808779.1"/>
    <property type="molecule type" value="Genomic_DNA"/>
</dbReference>
<sequence>MSTRAAAGSKAISASAASAGKSNSSLVVCPAVVLLQPSSSPDQDGDSTDSLVHFFPDHAAAAKQAKRLQGLLLALCGISTALTGQQVAVVKMGAASQLDIKAAYVHFQGCVLVFCLPGALSDGAARAIATDMAALLQCVLGSLEDWQMKATSETPTRSSSIRTVSEGVEAPGSPSNDVDVIFVSEDLPQSQLRAPLAKKVDFLLDTSFRQLFGSDWRAAALIPMFPLGVPATLQSETARLRGSEALSLLEAASAPPSERLVRASQFEPAKAGCLFHRGALVTSHMTPEETKEVWRVCWALSLFRRTAAHPPLILLQDLHMPLPASPGRAQAGGRPQAGARRKLAMVIVGLGADLLCLLMTPLGLACAADLEGAYELDAAAATLHQLQNSGDISDDCMAPGQTNALLLEVEDPAAALLNQAKSKAHTQLDKPKKLPRAAKSRAAHGSSPVAATASAAATTPQHFQLVYDEALGHLICQQPAEGNANLLADFFSTVAFLRATAQGRRCEPAKPTV</sequence>
<protein>
    <submittedName>
        <fullName evidence="2">Uncharacterized protein</fullName>
    </submittedName>
</protein>
<feature type="region of interest" description="Disordered" evidence="1">
    <location>
        <begin position="422"/>
        <end position="454"/>
    </location>
</feature>
<organism evidence="2 3">
    <name type="scientific">[Myrmecia] bisecta</name>
    <dbReference type="NCBI Taxonomy" id="41462"/>
    <lineage>
        <taxon>Eukaryota</taxon>
        <taxon>Viridiplantae</taxon>
        <taxon>Chlorophyta</taxon>
        <taxon>core chlorophytes</taxon>
        <taxon>Trebouxiophyceae</taxon>
        <taxon>Trebouxiales</taxon>
        <taxon>Trebouxiaceae</taxon>
        <taxon>Myrmecia</taxon>
    </lineage>
</organism>
<feature type="compositionally biased region" description="Polar residues" evidence="1">
    <location>
        <begin position="151"/>
        <end position="163"/>
    </location>
</feature>
<proteinExistence type="predicted"/>
<evidence type="ECO:0000313" key="3">
    <source>
        <dbReference type="Proteomes" id="UP001489004"/>
    </source>
</evidence>
<comment type="caution">
    <text evidence="2">The sequence shown here is derived from an EMBL/GenBank/DDBJ whole genome shotgun (WGS) entry which is preliminary data.</text>
</comment>
<dbReference type="AlphaFoldDB" id="A0AAW1PGY2"/>
<keyword evidence="3" id="KW-1185">Reference proteome</keyword>
<dbReference type="Proteomes" id="UP001489004">
    <property type="component" value="Unassembled WGS sequence"/>
</dbReference>